<dbReference type="AlphaFoldDB" id="U1HWP2"/>
<dbReference type="HOGENOM" id="CLU_1570642_0_0_1"/>
<organism evidence="2 3">
    <name type="scientific">Endocarpon pusillum (strain Z07020 / HMAS-L-300199)</name>
    <name type="common">Lichen-forming fungus</name>
    <dbReference type="NCBI Taxonomy" id="1263415"/>
    <lineage>
        <taxon>Eukaryota</taxon>
        <taxon>Fungi</taxon>
        <taxon>Dikarya</taxon>
        <taxon>Ascomycota</taxon>
        <taxon>Pezizomycotina</taxon>
        <taxon>Eurotiomycetes</taxon>
        <taxon>Chaetothyriomycetidae</taxon>
        <taxon>Verrucariales</taxon>
        <taxon>Verrucariaceae</taxon>
        <taxon>Endocarpon</taxon>
    </lineage>
</organism>
<keyword evidence="3" id="KW-1185">Reference proteome</keyword>
<gene>
    <name evidence="2" type="ORF">EPUS_05534</name>
</gene>
<proteinExistence type="predicted"/>
<sequence>MALQWSDPVDAKPKPKRSPPVIPPPAYLKHDIVFVLGLADNRANTSFNLCEVINFGYRLQQREYVYFCKTIDTLLSVQTIIVCKDEYLRKPKFQPGIKLRVRDLDDRVNGVGVISDWKVSVECLELVNGKFVYWIRIPGAGKKKGSLLLDVEEGKLEKMAAAATKRRKAT</sequence>
<evidence type="ECO:0000313" key="2">
    <source>
        <dbReference type="EMBL" id="ERF73829.1"/>
    </source>
</evidence>
<feature type="region of interest" description="Disordered" evidence="1">
    <location>
        <begin position="1"/>
        <end position="23"/>
    </location>
</feature>
<evidence type="ECO:0000256" key="1">
    <source>
        <dbReference type="SAM" id="MobiDB-lite"/>
    </source>
</evidence>
<dbReference type="Proteomes" id="UP000019373">
    <property type="component" value="Unassembled WGS sequence"/>
</dbReference>
<dbReference type="EMBL" id="KE720921">
    <property type="protein sequence ID" value="ERF73829.1"/>
    <property type="molecule type" value="Genomic_DNA"/>
</dbReference>
<evidence type="ECO:0000313" key="3">
    <source>
        <dbReference type="Proteomes" id="UP000019373"/>
    </source>
</evidence>
<dbReference type="OrthoDB" id="10297777at2759"/>
<name>U1HWP2_ENDPU</name>
<accession>U1HWP2</accession>
<protein>
    <submittedName>
        <fullName evidence="2">Uncharacterized protein</fullName>
    </submittedName>
</protein>
<reference evidence="3" key="1">
    <citation type="journal article" date="2014" name="BMC Genomics">
        <title>Genome characteristics reveal the impact of lichenization on lichen-forming fungus Endocarpon pusillum Hedwig (Verrucariales, Ascomycota).</title>
        <authorList>
            <person name="Wang Y.-Y."/>
            <person name="Liu B."/>
            <person name="Zhang X.-Y."/>
            <person name="Zhou Q.-M."/>
            <person name="Zhang T."/>
            <person name="Li H."/>
            <person name="Yu Y.-F."/>
            <person name="Zhang X.-L."/>
            <person name="Hao X.-Y."/>
            <person name="Wang M."/>
            <person name="Wang L."/>
            <person name="Wei J.-C."/>
        </authorList>
    </citation>
    <scope>NUCLEOTIDE SEQUENCE [LARGE SCALE GENOMIC DNA]</scope>
    <source>
        <strain evidence="3">Z07020 / HMAS-L-300199</strain>
    </source>
</reference>
<dbReference type="GeneID" id="19240482"/>
<dbReference type="RefSeq" id="XP_007800530.1">
    <property type="nucleotide sequence ID" value="XM_007802339.1"/>
</dbReference>